<name>A0A1I0Z8R0_9CLOT</name>
<keyword evidence="8" id="KW-1185">Reference proteome</keyword>
<dbReference type="PANTHER" id="PTHR42770">
    <property type="entry name" value="AMINO ACID TRANSPORTER-RELATED"/>
    <property type="match status" value="1"/>
</dbReference>
<evidence type="ECO:0000256" key="5">
    <source>
        <dbReference type="ARBA" id="ARBA00023136"/>
    </source>
</evidence>
<accession>A0A1I0Z8R0</accession>
<feature type="transmembrane region" description="Helical" evidence="6">
    <location>
        <begin position="232"/>
        <end position="253"/>
    </location>
</feature>
<evidence type="ECO:0000256" key="1">
    <source>
        <dbReference type="ARBA" id="ARBA00004651"/>
    </source>
</evidence>
<evidence type="ECO:0000256" key="6">
    <source>
        <dbReference type="SAM" id="Phobius"/>
    </source>
</evidence>
<dbReference type="PIRSF" id="PIRSF006060">
    <property type="entry name" value="AA_transporter"/>
    <property type="match status" value="1"/>
</dbReference>
<keyword evidence="3 6" id="KW-0812">Transmembrane</keyword>
<keyword evidence="2" id="KW-1003">Cell membrane</keyword>
<feature type="transmembrane region" description="Helical" evidence="6">
    <location>
        <begin position="416"/>
        <end position="434"/>
    </location>
</feature>
<protein>
    <submittedName>
        <fullName evidence="7">Amino acid transporter</fullName>
    </submittedName>
</protein>
<dbReference type="RefSeq" id="WP_090041722.1">
    <property type="nucleotide sequence ID" value="NZ_FOKI01000018.1"/>
</dbReference>
<feature type="transmembrane region" description="Helical" evidence="6">
    <location>
        <begin position="198"/>
        <end position="220"/>
    </location>
</feature>
<feature type="transmembrane region" description="Helical" evidence="6">
    <location>
        <begin position="45"/>
        <end position="65"/>
    </location>
</feature>
<dbReference type="PANTHER" id="PTHR42770:SF18">
    <property type="entry name" value="ARGININE_AGMATINE ANTIPORTER"/>
    <property type="match status" value="1"/>
</dbReference>
<dbReference type="EMBL" id="FOKI01000018">
    <property type="protein sequence ID" value="SFB22025.1"/>
    <property type="molecule type" value="Genomic_DNA"/>
</dbReference>
<evidence type="ECO:0000256" key="3">
    <source>
        <dbReference type="ARBA" id="ARBA00022692"/>
    </source>
</evidence>
<feature type="transmembrane region" description="Helical" evidence="6">
    <location>
        <begin position="326"/>
        <end position="347"/>
    </location>
</feature>
<evidence type="ECO:0000256" key="2">
    <source>
        <dbReference type="ARBA" id="ARBA00022475"/>
    </source>
</evidence>
<dbReference type="Gene3D" id="1.20.1740.10">
    <property type="entry name" value="Amino acid/polyamine transporter I"/>
    <property type="match status" value="1"/>
</dbReference>
<dbReference type="OrthoDB" id="178667at2"/>
<dbReference type="Pfam" id="PF13520">
    <property type="entry name" value="AA_permease_2"/>
    <property type="match status" value="1"/>
</dbReference>
<dbReference type="GO" id="GO:0022857">
    <property type="term" value="F:transmembrane transporter activity"/>
    <property type="evidence" value="ECO:0007669"/>
    <property type="project" value="InterPro"/>
</dbReference>
<reference evidence="7 8" key="1">
    <citation type="submission" date="2016-10" db="EMBL/GenBank/DDBJ databases">
        <authorList>
            <person name="de Groot N.N."/>
        </authorList>
    </citation>
    <scope>NUCLEOTIDE SEQUENCE [LARGE SCALE GENOMIC DNA]</scope>
    <source>
        <strain evidence="7 8">DSM 12271</strain>
    </source>
</reference>
<keyword evidence="4 6" id="KW-1133">Transmembrane helix</keyword>
<feature type="transmembrane region" description="Helical" evidence="6">
    <location>
        <begin position="353"/>
        <end position="379"/>
    </location>
</feature>
<feature type="transmembrane region" description="Helical" evidence="6">
    <location>
        <begin position="102"/>
        <end position="122"/>
    </location>
</feature>
<proteinExistence type="predicted"/>
<sequence length="441" mass="47433">MDNAKNMQKKKMSLFVATALVVGNMVGSGIFMLPNTLAHASGPGSIILAWLITGIGSIFLAFSFARLGSSIPKTGGPYEYGKEAFGDFIGFSNAWLYWNGSWIGNAAVIIAVASYAGAIFPIINTNKIVGFLVCSGILWTVTFLNIKGVEIAGKIGSGITVFKLLVLLIFIIIAGMNFDVSNITPMFPQGKGIETLPAAATITLWAFVGLESASVTGGEIENPEKNIYKSTIYGILIACVFYILISFVAMGAMSQQDLMISEAPISDIFAKVYGSKIVSILNASIVVGIFGTALGWILSSARIAYAAGKDKIFPKFFAKKHKKYGTPHVALIVSSLLTNIVLLMNFSKGFSSALSVITLLATLSYLPIYGITAISDIIILSRNKALTSKKLLKKSIIPILGFIYAMWTIYGSGAETVMYGFLLMMLGCPVYAYLRIKYKMQ</sequence>
<dbReference type="Proteomes" id="UP000198619">
    <property type="component" value="Unassembled WGS sequence"/>
</dbReference>
<dbReference type="InterPro" id="IPR050367">
    <property type="entry name" value="APC_superfamily"/>
</dbReference>
<evidence type="ECO:0000256" key="4">
    <source>
        <dbReference type="ARBA" id="ARBA00022989"/>
    </source>
</evidence>
<gene>
    <name evidence="7" type="ORF">SAMN04488528_101857</name>
</gene>
<evidence type="ECO:0000313" key="7">
    <source>
        <dbReference type="EMBL" id="SFB22025.1"/>
    </source>
</evidence>
<feature type="transmembrane region" description="Helical" evidence="6">
    <location>
        <begin position="280"/>
        <end position="305"/>
    </location>
</feature>
<organism evidence="7 8">
    <name type="scientific">Clostridium frigidicarnis</name>
    <dbReference type="NCBI Taxonomy" id="84698"/>
    <lineage>
        <taxon>Bacteria</taxon>
        <taxon>Bacillati</taxon>
        <taxon>Bacillota</taxon>
        <taxon>Clostridia</taxon>
        <taxon>Eubacteriales</taxon>
        <taxon>Clostridiaceae</taxon>
        <taxon>Clostridium</taxon>
    </lineage>
</organism>
<feature type="transmembrane region" description="Helical" evidence="6">
    <location>
        <begin position="391"/>
        <end position="410"/>
    </location>
</feature>
<feature type="transmembrane region" description="Helical" evidence="6">
    <location>
        <begin position="128"/>
        <end position="146"/>
    </location>
</feature>
<dbReference type="GO" id="GO:0005886">
    <property type="term" value="C:plasma membrane"/>
    <property type="evidence" value="ECO:0007669"/>
    <property type="project" value="UniProtKB-SubCell"/>
</dbReference>
<keyword evidence="5 6" id="KW-0472">Membrane</keyword>
<dbReference type="AlphaFoldDB" id="A0A1I0Z8R0"/>
<dbReference type="STRING" id="84698.SAMN04488528_101857"/>
<evidence type="ECO:0000313" key="8">
    <source>
        <dbReference type="Proteomes" id="UP000198619"/>
    </source>
</evidence>
<comment type="subcellular location">
    <subcellularLocation>
        <location evidence="1">Cell membrane</location>
        <topology evidence="1">Multi-pass membrane protein</topology>
    </subcellularLocation>
</comment>
<dbReference type="InterPro" id="IPR002293">
    <property type="entry name" value="AA/rel_permease1"/>
</dbReference>
<feature type="transmembrane region" description="Helical" evidence="6">
    <location>
        <begin position="12"/>
        <end position="33"/>
    </location>
</feature>
<feature type="transmembrane region" description="Helical" evidence="6">
    <location>
        <begin position="158"/>
        <end position="178"/>
    </location>
</feature>